<name>A0A9Q8SMF8_9PEZI</name>
<evidence type="ECO:0000256" key="2">
    <source>
        <dbReference type="SAM" id="MobiDB-lite"/>
    </source>
</evidence>
<dbReference type="Gene3D" id="1.25.40.10">
    <property type="entry name" value="Tetratricopeptide repeat domain"/>
    <property type="match status" value="1"/>
</dbReference>
<dbReference type="KEGG" id="clup:CLUP02_05553"/>
<keyword evidence="4" id="KW-1185">Reference proteome</keyword>
<evidence type="ECO:0000313" key="3">
    <source>
        <dbReference type="EMBL" id="UQC80071.1"/>
    </source>
</evidence>
<dbReference type="PANTHER" id="PTHR47939">
    <property type="entry name" value="MEMBRANE-ASSOCIATED SALT-INDUCIBLE PROTEIN-LIKE"/>
    <property type="match status" value="1"/>
</dbReference>
<reference evidence="3" key="1">
    <citation type="journal article" date="2021" name="Mol. Plant Microbe Interact.">
        <title>Complete Genome Sequence of the Plant-Pathogenic Fungus Colletotrichum lupini.</title>
        <authorList>
            <person name="Baroncelli R."/>
            <person name="Pensec F."/>
            <person name="Da Lio D."/>
            <person name="Boufleur T."/>
            <person name="Vicente I."/>
            <person name="Sarrocco S."/>
            <person name="Picot A."/>
            <person name="Baraldi E."/>
            <person name="Sukno S."/>
            <person name="Thon M."/>
            <person name="Le Floch G."/>
        </authorList>
    </citation>
    <scope>NUCLEOTIDE SEQUENCE</scope>
    <source>
        <strain evidence="3">IMI 504893</strain>
    </source>
</reference>
<sequence>MIRDAQMQLPLLLEAPIFFAFSFMLTNFASPYSCQSTLGSSAPPPWAIRHSSRIAQLGVKPRPGAQNAQRKSSPTPSTQTDADPSRAAADLLKELMQKRTDEPIIKFFEKGESGQIERLGDEDAFKESMGGVDDLKKELNQTFAADMRRTLSRFQNEGGLGALGINDVDSIAKDFEDKLGNARNPEDTLESLNAYIKDLESQFEARGFDVSQFDYKNHAATLGVIQATARVDPSQRKKQPPIPQIPEKVWSFNQRKRIVRLNTLLSRTTKEMRRGEDVTAKTAQTVWKTYGAARQSLAKAWAHVPQDVWNLLWDILSLDDAKNPSRLTYLSLLARDMSEAKVALSPSQQLVTVEAMFVDGWEAKAIDNWKRCMSTLGDSGADTFKEFWELGVRMFCQQGDLVQGERAVNKLLERQLDPRILLPYIRSCATNPNAEPRIKAWDAYRRMRDLLGSSMGLEDYDQVISFFLTTGQTEYALQAFVDMMSSSTVELSGRDRLPSQIGNKFFFGKWLKRLIGAGDLDGAHSVFEFMRFKGIEAASIQVNGLIGAWQRSGGADNLEKADKLAWQMIDARVEFVENRRRLSTMEGPVRTVEVSVKSHTAAMPKATLETFSLLAENYRLRSLHADLAKLWDAFREAEISPDAFMMNQLLESHSQNGNISEARQLYQTLVYDRQVKPDPYTFMALWKMLGANRLHNIAGDELVNETRITRETFAEMVRFASVFKPDGLDGQIARKILHTFRRLKDKIGIVVALQAFKAVFDFTPPEVLALEMMMETTSLAWETTQARQKLRLIKRKIDSHVETRQKSIGGTLTLDEMSLKQRGEEYSSYLQTAYMQEAGELAKGQVSMVAKEMGVYDILARKGRG</sequence>
<evidence type="ECO:0000313" key="4">
    <source>
        <dbReference type="Proteomes" id="UP000830671"/>
    </source>
</evidence>
<evidence type="ECO:0000256" key="1">
    <source>
        <dbReference type="ARBA" id="ARBA00022737"/>
    </source>
</evidence>
<dbReference type="RefSeq" id="XP_049141702.1">
    <property type="nucleotide sequence ID" value="XM_049284559.1"/>
</dbReference>
<accession>A0A9Q8SMF8</accession>
<gene>
    <name evidence="3" type="ORF">CLUP02_05553</name>
</gene>
<protein>
    <submittedName>
        <fullName evidence="3">Pentatricopeptide repeat domain-containing protein</fullName>
    </submittedName>
</protein>
<proteinExistence type="predicted"/>
<dbReference type="PANTHER" id="PTHR47939:SF13">
    <property type="entry name" value="OS03G0201400 PROTEIN"/>
    <property type="match status" value="1"/>
</dbReference>
<dbReference type="AlphaFoldDB" id="A0A9Q8SMF8"/>
<dbReference type="InterPro" id="IPR050667">
    <property type="entry name" value="PPR-containing_protein"/>
</dbReference>
<organism evidence="3 4">
    <name type="scientific">Colletotrichum lupini</name>
    <dbReference type="NCBI Taxonomy" id="145971"/>
    <lineage>
        <taxon>Eukaryota</taxon>
        <taxon>Fungi</taxon>
        <taxon>Dikarya</taxon>
        <taxon>Ascomycota</taxon>
        <taxon>Pezizomycotina</taxon>
        <taxon>Sordariomycetes</taxon>
        <taxon>Hypocreomycetidae</taxon>
        <taxon>Glomerellales</taxon>
        <taxon>Glomerellaceae</taxon>
        <taxon>Colletotrichum</taxon>
        <taxon>Colletotrichum acutatum species complex</taxon>
    </lineage>
</organism>
<keyword evidence="1" id="KW-0677">Repeat</keyword>
<feature type="region of interest" description="Disordered" evidence="2">
    <location>
        <begin position="60"/>
        <end position="84"/>
    </location>
</feature>
<feature type="compositionally biased region" description="Polar residues" evidence="2">
    <location>
        <begin position="66"/>
        <end position="82"/>
    </location>
</feature>
<dbReference type="InterPro" id="IPR011990">
    <property type="entry name" value="TPR-like_helical_dom_sf"/>
</dbReference>
<dbReference type="Proteomes" id="UP000830671">
    <property type="component" value="Chromosome 3"/>
</dbReference>
<dbReference type="EMBL" id="CP019475">
    <property type="protein sequence ID" value="UQC80071.1"/>
    <property type="molecule type" value="Genomic_DNA"/>
</dbReference>
<dbReference type="GeneID" id="73339569"/>